<protein>
    <recommendedName>
        <fullName evidence="1">Resolvase/invertase-type recombinase catalytic domain-containing protein</fullName>
    </recommendedName>
</protein>
<dbReference type="InterPro" id="IPR036162">
    <property type="entry name" value="Resolvase-like_N_sf"/>
</dbReference>
<dbReference type="AlphaFoldDB" id="A0A8D5UG43"/>
<dbReference type="GO" id="GO:0003677">
    <property type="term" value="F:DNA binding"/>
    <property type="evidence" value="ECO:0007669"/>
    <property type="project" value="InterPro"/>
</dbReference>
<dbReference type="SUPFAM" id="SSF53041">
    <property type="entry name" value="Resolvase-like"/>
    <property type="match status" value="1"/>
</dbReference>
<dbReference type="Gene3D" id="3.40.50.1390">
    <property type="entry name" value="Resolvase, N-terminal catalytic domain"/>
    <property type="match status" value="1"/>
</dbReference>
<dbReference type="GO" id="GO:0000150">
    <property type="term" value="F:DNA strand exchange activity"/>
    <property type="evidence" value="ECO:0007669"/>
    <property type="project" value="InterPro"/>
</dbReference>
<dbReference type="Pfam" id="PF00239">
    <property type="entry name" value="Resolvase"/>
    <property type="match status" value="1"/>
</dbReference>
<gene>
    <name evidence="2" type="ORF">JIR001_14220</name>
</gene>
<evidence type="ECO:0000313" key="3">
    <source>
        <dbReference type="Proteomes" id="UP000677436"/>
    </source>
</evidence>
<accession>A0A8D5UG43</accession>
<feature type="domain" description="Resolvase/invertase-type recombinase catalytic" evidence="1">
    <location>
        <begin position="1"/>
        <end position="72"/>
    </location>
</feature>
<name>A0A8D5UG43_9BACL</name>
<dbReference type="PROSITE" id="PS51736">
    <property type="entry name" value="RECOMBINASES_3"/>
    <property type="match status" value="1"/>
</dbReference>
<sequence length="75" mass="8622">MSRSITDVVCTYELFQDWEIHLVSLCHGIDTRLSNDIMTKAMVTILGLFAEMERTFIAERTMAGKMTAKDKMIDF</sequence>
<reference evidence="2" key="1">
    <citation type="journal article" date="2013" name="Int. J. Syst. Evol. Microbiol.">
        <title>Polycladomyces abyssicola gen. nov., sp. nov., a thermophilic filamentous bacterium isolated from hemipelagic sediment.</title>
        <authorList>
            <person name="Tsubouchi T."/>
            <person name="Shimane Y."/>
            <person name="Mori K."/>
            <person name="Usui K."/>
            <person name="Hiraki T."/>
            <person name="Tame A."/>
            <person name="Uematsu K."/>
            <person name="Maruyama T."/>
            <person name="Hatada Y."/>
        </authorList>
    </citation>
    <scope>NUCLEOTIDE SEQUENCE</scope>
    <source>
        <strain evidence="2">JIR-001</strain>
    </source>
</reference>
<dbReference type="Proteomes" id="UP000677436">
    <property type="component" value="Chromosome"/>
</dbReference>
<evidence type="ECO:0000313" key="2">
    <source>
        <dbReference type="EMBL" id="BCU81639.1"/>
    </source>
</evidence>
<dbReference type="KEGG" id="pabs:JIR001_14220"/>
<organism evidence="2 3">
    <name type="scientific">Polycladomyces abyssicola</name>
    <dbReference type="NCBI Taxonomy" id="1125966"/>
    <lineage>
        <taxon>Bacteria</taxon>
        <taxon>Bacillati</taxon>
        <taxon>Bacillota</taxon>
        <taxon>Bacilli</taxon>
        <taxon>Bacillales</taxon>
        <taxon>Thermoactinomycetaceae</taxon>
        <taxon>Polycladomyces</taxon>
    </lineage>
</organism>
<proteinExistence type="predicted"/>
<keyword evidence="3" id="KW-1185">Reference proteome</keyword>
<evidence type="ECO:0000259" key="1">
    <source>
        <dbReference type="PROSITE" id="PS51736"/>
    </source>
</evidence>
<reference evidence="2" key="2">
    <citation type="journal article" date="2021" name="Microbiol. Resour. Announc.">
        <title>Complete Genome Sequence of Polycladomyces abyssicola JIR-001T, Isolated from Hemipelagic Sediment in Deep Seawater.</title>
        <authorList>
            <person name="Tsubouchi T."/>
            <person name="Kaneko Y."/>
        </authorList>
    </citation>
    <scope>NUCLEOTIDE SEQUENCE</scope>
    <source>
        <strain evidence="2">JIR-001</strain>
    </source>
</reference>
<dbReference type="EMBL" id="AP024601">
    <property type="protein sequence ID" value="BCU81639.1"/>
    <property type="molecule type" value="Genomic_DNA"/>
</dbReference>
<dbReference type="InterPro" id="IPR006119">
    <property type="entry name" value="Resolv_N"/>
</dbReference>